<comment type="caution">
    <text evidence="2">The sequence shown here is derived from an EMBL/GenBank/DDBJ whole genome shotgun (WGS) entry which is preliminary data.</text>
</comment>
<keyword evidence="3" id="KW-1185">Reference proteome</keyword>
<proteinExistence type="predicted"/>
<evidence type="ECO:0000256" key="1">
    <source>
        <dbReference type="SAM" id="SignalP"/>
    </source>
</evidence>
<dbReference type="Proteomes" id="UP001429601">
    <property type="component" value="Unassembled WGS sequence"/>
</dbReference>
<name>A0ABX0Q4W7_9GAMM</name>
<feature type="signal peptide" evidence="1">
    <location>
        <begin position="1"/>
        <end position="24"/>
    </location>
</feature>
<sequence>MIVLTGRCFLLAALLCSLPMVSSARDLWAKNSEKLSETDETIDWTSPGEVARIHANFNKGQLIVHGNVIDVRSMMNPGLTEVNWSKEANALFINSSDGGGVGTWSTRVFVISRSEVHEVKVGEAISKKAFPSDTPHEYLNVMSIGWINHGSALLVLRQVPNSSSYKDMDLARFYLVDINSGRVIEQLTPADAAKKYRAVFGPGAEAVVSQSSNDARSRQ</sequence>
<dbReference type="RefSeq" id="WP_167124578.1">
    <property type="nucleotide sequence ID" value="NZ_JAAQQR010000003.1"/>
</dbReference>
<feature type="chain" id="PRO_5046717811" evidence="1">
    <location>
        <begin position="25"/>
        <end position="219"/>
    </location>
</feature>
<protein>
    <submittedName>
        <fullName evidence="2">Uncharacterized protein</fullName>
    </submittedName>
</protein>
<reference evidence="2 3" key="1">
    <citation type="journal article" date="2011" name="Curr. Microbiol.">
        <title>Luteibacter jiangsuensis sp. nov.: a methamidophos-degrading bacterium isolated from a methamidophos-manufacturing factory.</title>
        <authorList>
            <person name="Wang L."/>
            <person name="Wang G.L."/>
            <person name="Li S.P."/>
            <person name="Jiang J.D."/>
        </authorList>
    </citation>
    <scope>NUCLEOTIDE SEQUENCE [LARGE SCALE GENOMIC DNA]</scope>
    <source>
        <strain evidence="2 3">CGMCC 1.10133</strain>
    </source>
</reference>
<organism evidence="2 3">
    <name type="scientific">Luteibacter jiangsuensis</name>
    <dbReference type="NCBI Taxonomy" id="637577"/>
    <lineage>
        <taxon>Bacteria</taxon>
        <taxon>Pseudomonadati</taxon>
        <taxon>Pseudomonadota</taxon>
        <taxon>Gammaproteobacteria</taxon>
        <taxon>Lysobacterales</taxon>
        <taxon>Rhodanobacteraceae</taxon>
        <taxon>Luteibacter</taxon>
    </lineage>
</organism>
<gene>
    <name evidence="2" type="ORF">HBF26_07250</name>
</gene>
<evidence type="ECO:0000313" key="3">
    <source>
        <dbReference type="Proteomes" id="UP001429601"/>
    </source>
</evidence>
<dbReference type="EMBL" id="JAAQQR010000003">
    <property type="protein sequence ID" value="NID04677.1"/>
    <property type="molecule type" value="Genomic_DNA"/>
</dbReference>
<keyword evidence="1" id="KW-0732">Signal</keyword>
<accession>A0ABX0Q4W7</accession>
<evidence type="ECO:0000313" key="2">
    <source>
        <dbReference type="EMBL" id="NID04677.1"/>
    </source>
</evidence>